<evidence type="ECO:0000313" key="1">
    <source>
        <dbReference type="EMBL" id="AFK46328.1"/>
    </source>
</evidence>
<reference evidence="1" key="1">
    <citation type="submission" date="2012-05" db="EMBL/GenBank/DDBJ databases">
        <authorList>
            <person name="Krishnakumar V."/>
            <person name="Cheung F."/>
            <person name="Xiao Y."/>
            <person name="Chan A."/>
            <person name="Moskal W.A."/>
            <person name="Town C.D."/>
        </authorList>
    </citation>
    <scope>NUCLEOTIDE SEQUENCE</scope>
</reference>
<protein>
    <submittedName>
        <fullName evidence="1">Uncharacterized protein</fullName>
    </submittedName>
</protein>
<sequence length="28" mass="3348">MYLHSHSVAGRNGQFHNWHLVTRELPLF</sequence>
<dbReference type="EMBL" id="BT146534">
    <property type="protein sequence ID" value="AFK46328.1"/>
    <property type="molecule type" value="mRNA"/>
</dbReference>
<proteinExistence type="evidence at transcript level"/>
<organism evidence="1">
    <name type="scientific">Medicago truncatula</name>
    <name type="common">Barrel medic</name>
    <name type="synonym">Medicago tribuloides</name>
    <dbReference type="NCBI Taxonomy" id="3880"/>
    <lineage>
        <taxon>Eukaryota</taxon>
        <taxon>Viridiplantae</taxon>
        <taxon>Streptophyta</taxon>
        <taxon>Embryophyta</taxon>
        <taxon>Tracheophyta</taxon>
        <taxon>Spermatophyta</taxon>
        <taxon>Magnoliopsida</taxon>
        <taxon>eudicotyledons</taxon>
        <taxon>Gunneridae</taxon>
        <taxon>Pentapetalae</taxon>
        <taxon>rosids</taxon>
        <taxon>fabids</taxon>
        <taxon>Fabales</taxon>
        <taxon>Fabaceae</taxon>
        <taxon>Papilionoideae</taxon>
        <taxon>50 kb inversion clade</taxon>
        <taxon>NPAAA clade</taxon>
        <taxon>Hologalegina</taxon>
        <taxon>IRL clade</taxon>
        <taxon>Trifolieae</taxon>
        <taxon>Medicago</taxon>
    </lineage>
</organism>
<name>I3T1D6_MEDTR</name>
<dbReference type="AlphaFoldDB" id="I3T1D6"/>
<accession>I3T1D6</accession>